<protein>
    <submittedName>
        <fullName evidence="5">KipI family sensor histidine kinase inhibitor</fullName>
    </submittedName>
</protein>
<dbReference type="InterPro" id="IPR003833">
    <property type="entry name" value="CT_C_D"/>
</dbReference>
<evidence type="ECO:0000256" key="1">
    <source>
        <dbReference type="ARBA" id="ARBA00022741"/>
    </source>
</evidence>
<keyword evidence="6" id="KW-1185">Reference proteome</keyword>
<evidence type="ECO:0000256" key="3">
    <source>
        <dbReference type="ARBA" id="ARBA00022840"/>
    </source>
</evidence>
<evidence type="ECO:0000313" key="5">
    <source>
        <dbReference type="EMBL" id="MBB4680731.1"/>
    </source>
</evidence>
<dbReference type="PANTHER" id="PTHR34698:SF2">
    <property type="entry name" value="5-OXOPROLINASE SUBUNIT B"/>
    <property type="match status" value="1"/>
</dbReference>
<proteinExistence type="predicted"/>
<dbReference type="SMART" id="SM00796">
    <property type="entry name" value="AHS1"/>
    <property type="match status" value="1"/>
</dbReference>
<organism evidence="5 6">
    <name type="scientific">Crossiella cryophila</name>
    <dbReference type="NCBI Taxonomy" id="43355"/>
    <lineage>
        <taxon>Bacteria</taxon>
        <taxon>Bacillati</taxon>
        <taxon>Actinomycetota</taxon>
        <taxon>Actinomycetes</taxon>
        <taxon>Pseudonocardiales</taxon>
        <taxon>Pseudonocardiaceae</taxon>
        <taxon>Crossiella</taxon>
    </lineage>
</organism>
<dbReference type="InterPro" id="IPR029000">
    <property type="entry name" value="Cyclophilin-like_dom_sf"/>
</dbReference>
<dbReference type="RefSeq" id="WP_185006751.1">
    <property type="nucleotide sequence ID" value="NZ_BAAAUI010000038.1"/>
</dbReference>
<reference evidence="5 6" key="1">
    <citation type="submission" date="2020-08" db="EMBL/GenBank/DDBJ databases">
        <title>Sequencing the genomes of 1000 actinobacteria strains.</title>
        <authorList>
            <person name="Klenk H.-P."/>
        </authorList>
    </citation>
    <scope>NUCLEOTIDE SEQUENCE [LARGE SCALE GENOMIC DNA]</scope>
    <source>
        <strain evidence="5 6">DSM 44230</strain>
    </source>
</reference>
<gene>
    <name evidence="5" type="ORF">HNR67_006849</name>
</gene>
<dbReference type="AlphaFoldDB" id="A0A7W7CJ58"/>
<accession>A0A7W7CJ58</accession>
<comment type="caution">
    <text evidence="5">The sequence shown here is derived from an EMBL/GenBank/DDBJ whole genome shotgun (WGS) entry which is preliminary data.</text>
</comment>
<evidence type="ECO:0000259" key="4">
    <source>
        <dbReference type="SMART" id="SM00796"/>
    </source>
</evidence>
<dbReference type="Gene3D" id="2.40.100.10">
    <property type="entry name" value="Cyclophilin-like"/>
    <property type="match status" value="1"/>
</dbReference>
<dbReference type="SUPFAM" id="SSF50891">
    <property type="entry name" value="Cyclophilin-like"/>
    <property type="match status" value="1"/>
</dbReference>
<sequence>MHADIRRFGSSAALVELPDSEAAHALHALLTAQPPAGLLELVPAARTVLVRYDPRVTDFATLRDHLDRHAPTPGMRAPASTVEVPVRYDGPDLGEVAELTGLAAAEVVRRHLGGEYTVSFCGFAPGFAYVTGLDPALRVPRRDTARTSVPAGAVAIADEFVGIYPRSSPGGWRLLGRTDLVLWDTARTRPGLLTAGTRVRFREVAA</sequence>
<evidence type="ECO:0000313" key="6">
    <source>
        <dbReference type="Proteomes" id="UP000533598"/>
    </source>
</evidence>
<dbReference type="Gene3D" id="3.30.1360.40">
    <property type="match status" value="1"/>
</dbReference>
<evidence type="ECO:0000256" key="2">
    <source>
        <dbReference type="ARBA" id="ARBA00022801"/>
    </source>
</evidence>
<keyword evidence="3" id="KW-0067">ATP-binding</keyword>
<dbReference type="GO" id="GO:0005524">
    <property type="term" value="F:ATP binding"/>
    <property type="evidence" value="ECO:0007669"/>
    <property type="project" value="UniProtKB-KW"/>
</dbReference>
<dbReference type="PANTHER" id="PTHR34698">
    <property type="entry name" value="5-OXOPROLINASE SUBUNIT B"/>
    <property type="match status" value="1"/>
</dbReference>
<keyword evidence="1" id="KW-0547">Nucleotide-binding</keyword>
<dbReference type="InterPro" id="IPR010016">
    <property type="entry name" value="PxpB"/>
</dbReference>
<dbReference type="EMBL" id="JACHMH010000001">
    <property type="protein sequence ID" value="MBB4680731.1"/>
    <property type="molecule type" value="Genomic_DNA"/>
</dbReference>
<keyword evidence="2" id="KW-0378">Hydrolase</keyword>
<dbReference type="Proteomes" id="UP000533598">
    <property type="component" value="Unassembled WGS sequence"/>
</dbReference>
<name>A0A7W7CJ58_9PSEU</name>
<feature type="domain" description="Carboxyltransferase" evidence="4">
    <location>
        <begin position="3"/>
        <end position="193"/>
    </location>
</feature>
<dbReference type="SUPFAM" id="SSF160467">
    <property type="entry name" value="PH0987 N-terminal domain-like"/>
    <property type="match status" value="1"/>
</dbReference>
<dbReference type="Pfam" id="PF02682">
    <property type="entry name" value="CT_C_D"/>
    <property type="match status" value="1"/>
</dbReference>
<dbReference type="GO" id="GO:0016787">
    <property type="term" value="F:hydrolase activity"/>
    <property type="evidence" value="ECO:0007669"/>
    <property type="project" value="UniProtKB-KW"/>
</dbReference>